<organism evidence="10 11">
    <name type="scientific">Artemia franciscana</name>
    <name type="common">Brine shrimp</name>
    <name type="synonym">Artemia sanfranciscana</name>
    <dbReference type="NCBI Taxonomy" id="6661"/>
    <lineage>
        <taxon>Eukaryota</taxon>
        <taxon>Metazoa</taxon>
        <taxon>Ecdysozoa</taxon>
        <taxon>Arthropoda</taxon>
        <taxon>Crustacea</taxon>
        <taxon>Branchiopoda</taxon>
        <taxon>Anostraca</taxon>
        <taxon>Artemiidae</taxon>
        <taxon>Artemia</taxon>
    </lineage>
</organism>
<keyword evidence="6 9" id="KW-1133">Transmembrane helix</keyword>
<dbReference type="PROSITE" id="PS50267">
    <property type="entry name" value="NA_NEUROTRAN_SYMP_3"/>
    <property type="match status" value="1"/>
</dbReference>
<dbReference type="GO" id="GO:0098793">
    <property type="term" value="C:presynapse"/>
    <property type="evidence" value="ECO:0007669"/>
    <property type="project" value="GOC"/>
</dbReference>
<dbReference type="InterPro" id="IPR037272">
    <property type="entry name" value="SNS_sf"/>
</dbReference>
<sequence length="331" mass="37053">VWIDAASQIFFSLGPGFGTLLALASYNKFHNNCFRDAVITSGINFLTSLLSGFVIFCVLGYMAQVQGTTVDKVGSEGPGLVFVVYPEAIATMSGSSFWSIIFFFLLITLGLDSTFGGLEAMITGLCDEYPRFLGKNREVFVAVLLMVIFLGALPTTTYGGTYLVELLNAYGPSIAILFVVFVEAIGVSWFYGTERFADDIEEMLGFRPGIFWRICWTYVSPIFILIIFCFSIFEPVELDTATYKYPYWALHVGWTLTAIPLACIPTYMIYKILSEKGSLRKDVWKVNCQEATQPYYFSFLGLWLIDLPSGPRKDMSLKFSININSLHDAIF</sequence>
<feature type="binding site" evidence="8">
    <location>
        <position position="113"/>
    </location>
    <ligand>
        <name>Na(+)</name>
        <dbReference type="ChEBI" id="CHEBI:29101"/>
        <label>1</label>
    </ligand>
</feature>
<keyword evidence="4 9" id="KW-0812">Transmembrane</keyword>
<comment type="caution">
    <text evidence="10">The sequence shown here is derived from an EMBL/GenBank/DDBJ whole genome shotgun (WGS) entry which is preliminary data.</text>
</comment>
<reference evidence="10" key="1">
    <citation type="submission" date="2023-07" db="EMBL/GenBank/DDBJ databases">
        <title>Chromosome-level genome assembly of Artemia franciscana.</title>
        <authorList>
            <person name="Jo E."/>
        </authorList>
    </citation>
    <scope>NUCLEOTIDE SEQUENCE</scope>
    <source>
        <tissue evidence="10">Whole body</tissue>
    </source>
</reference>
<feature type="binding site" evidence="8">
    <location>
        <position position="12"/>
    </location>
    <ligand>
        <name>Na(+)</name>
        <dbReference type="ChEBI" id="CHEBI:29101"/>
        <label>1</label>
    </ligand>
</feature>
<dbReference type="Proteomes" id="UP001187531">
    <property type="component" value="Unassembled WGS sequence"/>
</dbReference>
<name>A0AA88L0H5_ARTSF</name>
<evidence type="ECO:0000256" key="5">
    <source>
        <dbReference type="ARBA" id="ARBA00022847"/>
    </source>
</evidence>
<feature type="binding site" evidence="8">
    <location>
        <position position="109"/>
    </location>
    <ligand>
        <name>Na(+)</name>
        <dbReference type="ChEBI" id="CHEBI:29101"/>
        <label>1</label>
    </ligand>
</feature>
<feature type="transmembrane region" description="Helical" evidence="9">
    <location>
        <begin position="211"/>
        <end position="233"/>
    </location>
</feature>
<evidence type="ECO:0000256" key="8">
    <source>
        <dbReference type="PIRSR" id="PIRSR600175-1"/>
    </source>
</evidence>
<evidence type="ECO:0000313" key="10">
    <source>
        <dbReference type="EMBL" id="KAK2703125.1"/>
    </source>
</evidence>
<feature type="transmembrane region" description="Helical" evidence="9">
    <location>
        <begin position="139"/>
        <end position="158"/>
    </location>
</feature>
<feature type="transmembrane region" description="Helical" evidence="9">
    <location>
        <begin position="170"/>
        <end position="191"/>
    </location>
</feature>
<dbReference type="PANTHER" id="PTHR11616:SF279">
    <property type="entry name" value="SODIUM-DEPENDENT SEROTONIN TRANSPORTER"/>
    <property type="match status" value="1"/>
</dbReference>
<feature type="non-terminal residue" evidence="10">
    <location>
        <position position="1"/>
    </location>
</feature>
<gene>
    <name evidence="10" type="ORF">QYM36_018330</name>
</gene>
<dbReference type="EMBL" id="JAVRJZ010000115">
    <property type="protein sequence ID" value="KAK2703125.1"/>
    <property type="molecule type" value="Genomic_DNA"/>
</dbReference>
<feature type="transmembrane region" description="Helical" evidence="9">
    <location>
        <begin position="245"/>
        <end position="270"/>
    </location>
</feature>
<keyword evidence="11" id="KW-1185">Reference proteome</keyword>
<comment type="similarity">
    <text evidence="2">Belongs to the sodium:neurotransmitter symporter (SNF) (TC 2.A.22) family.</text>
</comment>
<dbReference type="AlphaFoldDB" id="A0AA88L0H5"/>
<accession>A0AA88L0H5</accession>
<comment type="subcellular location">
    <subcellularLocation>
        <location evidence="1">Membrane</location>
        <topology evidence="1">Multi-pass membrane protein</topology>
    </subcellularLocation>
</comment>
<dbReference type="Pfam" id="PF00209">
    <property type="entry name" value="SNF"/>
    <property type="match status" value="1"/>
</dbReference>
<keyword evidence="5" id="KW-0769">Symport</keyword>
<keyword evidence="8" id="KW-0479">Metal-binding</keyword>
<evidence type="ECO:0000256" key="4">
    <source>
        <dbReference type="ARBA" id="ARBA00022692"/>
    </source>
</evidence>
<feature type="transmembrane region" description="Helical" evidence="9">
    <location>
        <begin position="97"/>
        <end position="118"/>
    </location>
</feature>
<dbReference type="InterPro" id="IPR000175">
    <property type="entry name" value="Na/ntran_symport"/>
</dbReference>
<proteinExistence type="inferred from homology"/>
<dbReference type="GO" id="GO:0005335">
    <property type="term" value="F:serotonin:sodium:chloride symporter activity"/>
    <property type="evidence" value="ECO:0007669"/>
    <property type="project" value="TreeGrafter"/>
</dbReference>
<dbReference type="SUPFAM" id="SSF161070">
    <property type="entry name" value="SNF-like"/>
    <property type="match status" value="1"/>
</dbReference>
<protein>
    <submittedName>
        <fullName evidence="10">Uncharacterized protein</fullName>
    </submittedName>
</protein>
<dbReference type="GO" id="GO:0006865">
    <property type="term" value="P:amino acid transport"/>
    <property type="evidence" value="ECO:0007669"/>
    <property type="project" value="TreeGrafter"/>
</dbReference>
<evidence type="ECO:0000256" key="9">
    <source>
        <dbReference type="SAM" id="Phobius"/>
    </source>
</evidence>
<evidence type="ECO:0000256" key="1">
    <source>
        <dbReference type="ARBA" id="ARBA00004141"/>
    </source>
</evidence>
<dbReference type="GO" id="GO:0043005">
    <property type="term" value="C:neuron projection"/>
    <property type="evidence" value="ECO:0007669"/>
    <property type="project" value="TreeGrafter"/>
</dbReference>
<dbReference type="GO" id="GO:0046872">
    <property type="term" value="F:metal ion binding"/>
    <property type="evidence" value="ECO:0007669"/>
    <property type="project" value="UniProtKB-KW"/>
</dbReference>
<feature type="binding site" evidence="8">
    <location>
        <position position="112"/>
    </location>
    <ligand>
        <name>Na(+)</name>
        <dbReference type="ChEBI" id="CHEBI:29101"/>
        <label>1</label>
    </ligand>
</feature>
<keyword evidence="8" id="KW-0915">Sodium</keyword>
<keyword evidence="3" id="KW-0813">Transport</keyword>
<feature type="transmembrane region" description="Helical" evidence="9">
    <location>
        <begin position="6"/>
        <end position="26"/>
    </location>
</feature>
<dbReference type="PANTHER" id="PTHR11616">
    <property type="entry name" value="SODIUM/CHLORIDE DEPENDENT TRANSPORTER"/>
    <property type="match status" value="1"/>
</dbReference>
<evidence type="ECO:0000256" key="7">
    <source>
        <dbReference type="ARBA" id="ARBA00023136"/>
    </source>
</evidence>
<keyword evidence="7 9" id="KW-0472">Membrane</keyword>
<dbReference type="GO" id="GO:0005886">
    <property type="term" value="C:plasma membrane"/>
    <property type="evidence" value="ECO:0007669"/>
    <property type="project" value="TreeGrafter"/>
</dbReference>
<feature type="transmembrane region" description="Helical" evidence="9">
    <location>
        <begin position="38"/>
        <end position="63"/>
    </location>
</feature>
<dbReference type="PRINTS" id="PR00176">
    <property type="entry name" value="NANEUSMPORT"/>
</dbReference>
<evidence type="ECO:0000313" key="11">
    <source>
        <dbReference type="Proteomes" id="UP001187531"/>
    </source>
</evidence>
<evidence type="ECO:0000256" key="3">
    <source>
        <dbReference type="ARBA" id="ARBA00022448"/>
    </source>
</evidence>
<dbReference type="GO" id="GO:0051378">
    <property type="term" value="F:serotonin binding"/>
    <property type="evidence" value="ECO:0007669"/>
    <property type="project" value="TreeGrafter"/>
</dbReference>
<evidence type="ECO:0000256" key="6">
    <source>
        <dbReference type="ARBA" id="ARBA00022989"/>
    </source>
</evidence>
<feature type="binding site" evidence="8">
    <location>
        <position position="44"/>
    </location>
    <ligand>
        <name>Na(+)</name>
        <dbReference type="ChEBI" id="CHEBI:29101"/>
        <label>2</label>
    </ligand>
</feature>
<evidence type="ECO:0000256" key="2">
    <source>
        <dbReference type="ARBA" id="ARBA00006459"/>
    </source>
</evidence>